<feature type="domain" description="Response regulatory" evidence="10">
    <location>
        <begin position="3"/>
        <end position="119"/>
    </location>
</feature>
<dbReference type="PROSITE" id="PS50110">
    <property type="entry name" value="RESPONSE_REGULATORY"/>
    <property type="match status" value="1"/>
</dbReference>
<protein>
    <submittedName>
        <fullName evidence="11">Two-component system, CitB family, response regulator CitT</fullName>
    </submittedName>
</protein>
<dbReference type="InterPro" id="IPR024187">
    <property type="entry name" value="Sig_transdc_resp-reg_cit/mal"/>
</dbReference>
<keyword evidence="5" id="KW-0805">Transcription regulation</keyword>
<dbReference type="AlphaFoldDB" id="A0A0V8HP34"/>
<dbReference type="GO" id="GO:0003677">
    <property type="term" value="F:DNA binding"/>
    <property type="evidence" value="ECO:0007669"/>
    <property type="project" value="UniProtKB-KW"/>
</dbReference>
<proteinExistence type="predicted"/>
<dbReference type="EMBL" id="FMAU01000001">
    <property type="protein sequence ID" value="SCB72624.1"/>
    <property type="molecule type" value="Genomic_DNA"/>
</dbReference>
<evidence type="ECO:0000256" key="6">
    <source>
        <dbReference type="ARBA" id="ARBA00023125"/>
    </source>
</evidence>
<dbReference type="PANTHER" id="PTHR45526:SF6">
    <property type="entry name" value="TRANSCRIPTIONAL REGULATORY PROTEIN CITT"/>
    <property type="match status" value="1"/>
</dbReference>
<keyword evidence="3 9" id="KW-0597">Phosphoprotein</keyword>
<keyword evidence="6" id="KW-0238">DNA-binding</keyword>
<dbReference type="Pfam" id="PF20714">
    <property type="entry name" value="HTH_64"/>
    <property type="match status" value="1"/>
</dbReference>
<accession>A0A0V8HP34</accession>
<dbReference type="SMART" id="SM00448">
    <property type="entry name" value="REC"/>
    <property type="match status" value="1"/>
</dbReference>
<evidence type="ECO:0000256" key="9">
    <source>
        <dbReference type="PROSITE-ProRule" id="PRU00169"/>
    </source>
</evidence>
<evidence type="ECO:0000256" key="1">
    <source>
        <dbReference type="ARBA" id="ARBA00004496"/>
    </source>
</evidence>
<dbReference type="PANTHER" id="PTHR45526">
    <property type="entry name" value="TRANSCRIPTIONAL REGULATORY PROTEIN DPIA"/>
    <property type="match status" value="1"/>
</dbReference>
<keyword evidence="8" id="KW-0804">Transcription</keyword>
<evidence type="ECO:0000313" key="12">
    <source>
        <dbReference type="Proteomes" id="UP000181997"/>
    </source>
</evidence>
<dbReference type="PIRSF" id="PIRSF006171">
    <property type="entry name" value="RR_citrat_malat"/>
    <property type="match status" value="1"/>
</dbReference>
<keyword evidence="2" id="KW-0963">Cytoplasm</keyword>
<dbReference type="GO" id="GO:0000156">
    <property type="term" value="F:phosphorelay response regulator activity"/>
    <property type="evidence" value="ECO:0007669"/>
    <property type="project" value="TreeGrafter"/>
</dbReference>
<dbReference type="Proteomes" id="UP000181997">
    <property type="component" value="Unassembled WGS sequence"/>
</dbReference>
<dbReference type="InterPro" id="IPR001789">
    <property type="entry name" value="Sig_transdc_resp-reg_receiver"/>
</dbReference>
<organism evidence="11 12">
    <name type="scientific">[Bacillus] enclensis</name>
    <dbReference type="NCBI Taxonomy" id="1402860"/>
    <lineage>
        <taxon>Bacteria</taxon>
        <taxon>Bacillati</taxon>
        <taxon>Bacillota</taxon>
        <taxon>Bacilli</taxon>
        <taxon>Bacillales</taxon>
        <taxon>Bacillaceae</taxon>
        <taxon>Rossellomorea</taxon>
    </lineage>
</organism>
<dbReference type="RefSeq" id="WP_058297030.1">
    <property type="nucleotide sequence ID" value="NZ_FMAU01000001.1"/>
</dbReference>
<name>A0A0V8HP34_9BACI</name>
<dbReference type="InterPro" id="IPR048714">
    <property type="entry name" value="DpiA-like_HTH"/>
</dbReference>
<evidence type="ECO:0000256" key="8">
    <source>
        <dbReference type="ARBA" id="ARBA00023163"/>
    </source>
</evidence>
<evidence type="ECO:0000313" key="11">
    <source>
        <dbReference type="EMBL" id="SCB72624.1"/>
    </source>
</evidence>
<evidence type="ECO:0000256" key="2">
    <source>
        <dbReference type="ARBA" id="ARBA00022490"/>
    </source>
</evidence>
<evidence type="ECO:0000256" key="5">
    <source>
        <dbReference type="ARBA" id="ARBA00023015"/>
    </source>
</evidence>
<gene>
    <name evidence="11" type="ORF">GA0061094_0082</name>
</gene>
<sequence length="231" mass="26447">MIKVVIAEDDFRIAQIHEEFLAKNEQLTLVGKAMNAKDTLTILDEHHVDLLLLDVYMPDQLGTELLHNIRSEYPCVDIIMITAAKDKAFLEKALRYGVEHYLIKPVTLEKFHEAITSYLQKKAALDSAEEVNQQVLDQFFGREKKKAAEKRYDLPPGIDYLTLHKVTAILQEEKEGITSERVGEKMGASRTTARRYLEYLVGIKDATVEHVYGIVGRPERRYRIGSENAMK</sequence>
<dbReference type="SUPFAM" id="SSF52172">
    <property type="entry name" value="CheY-like"/>
    <property type="match status" value="1"/>
</dbReference>
<keyword evidence="4" id="KW-0902">Two-component regulatory system</keyword>
<evidence type="ECO:0000256" key="7">
    <source>
        <dbReference type="ARBA" id="ARBA00023159"/>
    </source>
</evidence>
<dbReference type="Pfam" id="PF00072">
    <property type="entry name" value="Response_reg"/>
    <property type="match status" value="1"/>
</dbReference>
<keyword evidence="7" id="KW-0010">Activator</keyword>
<dbReference type="InterPro" id="IPR051271">
    <property type="entry name" value="2C-system_Tx_regulators"/>
</dbReference>
<evidence type="ECO:0000256" key="3">
    <source>
        <dbReference type="ARBA" id="ARBA00022553"/>
    </source>
</evidence>
<dbReference type="InterPro" id="IPR011006">
    <property type="entry name" value="CheY-like_superfamily"/>
</dbReference>
<comment type="subcellular location">
    <subcellularLocation>
        <location evidence="1">Cytoplasm</location>
    </subcellularLocation>
</comment>
<dbReference type="GO" id="GO:0005737">
    <property type="term" value="C:cytoplasm"/>
    <property type="evidence" value="ECO:0007669"/>
    <property type="project" value="UniProtKB-SubCell"/>
</dbReference>
<keyword evidence="12" id="KW-1185">Reference proteome</keyword>
<reference evidence="12" key="1">
    <citation type="submission" date="2016-08" db="EMBL/GenBank/DDBJ databases">
        <authorList>
            <person name="Varghese N."/>
            <person name="Submissions Spin"/>
        </authorList>
    </citation>
    <scope>NUCLEOTIDE SEQUENCE [LARGE SCALE GENOMIC DNA]</scope>
    <source>
        <strain evidence="12">SGD-1123</strain>
    </source>
</reference>
<evidence type="ECO:0000256" key="4">
    <source>
        <dbReference type="ARBA" id="ARBA00023012"/>
    </source>
</evidence>
<evidence type="ECO:0000259" key="10">
    <source>
        <dbReference type="PROSITE" id="PS50110"/>
    </source>
</evidence>
<dbReference type="GO" id="GO:0003700">
    <property type="term" value="F:DNA-binding transcription factor activity"/>
    <property type="evidence" value="ECO:0007669"/>
    <property type="project" value="InterPro"/>
</dbReference>
<dbReference type="Gene3D" id="3.40.50.2300">
    <property type="match status" value="1"/>
</dbReference>
<dbReference type="OrthoDB" id="9759232at2"/>
<feature type="modified residue" description="4-aspartylphosphate" evidence="9">
    <location>
        <position position="54"/>
    </location>
</feature>